<dbReference type="Proteomes" id="UP001066276">
    <property type="component" value="Chromosome 9"/>
</dbReference>
<name>A0AAV7MN35_PLEWA</name>
<protein>
    <submittedName>
        <fullName evidence="1">Uncharacterized protein</fullName>
    </submittedName>
</protein>
<evidence type="ECO:0000313" key="2">
    <source>
        <dbReference type="EMBL" id="KAJ1103384.1"/>
    </source>
</evidence>
<accession>A0AAV7MN35</accession>
<proteinExistence type="predicted"/>
<evidence type="ECO:0000313" key="3">
    <source>
        <dbReference type="Proteomes" id="UP001066276"/>
    </source>
</evidence>
<dbReference type="AlphaFoldDB" id="A0AAV7MN35"/>
<organism evidence="1 3">
    <name type="scientific">Pleurodeles waltl</name>
    <name type="common">Iberian ribbed newt</name>
    <dbReference type="NCBI Taxonomy" id="8319"/>
    <lineage>
        <taxon>Eukaryota</taxon>
        <taxon>Metazoa</taxon>
        <taxon>Chordata</taxon>
        <taxon>Craniata</taxon>
        <taxon>Vertebrata</taxon>
        <taxon>Euteleostomi</taxon>
        <taxon>Amphibia</taxon>
        <taxon>Batrachia</taxon>
        <taxon>Caudata</taxon>
        <taxon>Salamandroidea</taxon>
        <taxon>Salamandridae</taxon>
        <taxon>Pleurodelinae</taxon>
        <taxon>Pleurodeles</taxon>
    </lineage>
</organism>
<dbReference type="EMBL" id="JANPWB010000013">
    <property type="protein sequence ID" value="KAJ1103383.1"/>
    <property type="molecule type" value="Genomic_DNA"/>
</dbReference>
<reference evidence="1" key="1">
    <citation type="journal article" date="2022" name="bioRxiv">
        <title>Sequencing and chromosome-scale assembly of the giantPleurodeles waltlgenome.</title>
        <authorList>
            <person name="Brown T."/>
            <person name="Elewa A."/>
            <person name="Iarovenko S."/>
            <person name="Subramanian E."/>
            <person name="Araus A.J."/>
            <person name="Petzold A."/>
            <person name="Susuki M."/>
            <person name="Suzuki K.-i.T."/>
            <person name="Hayashi T."/>
            <person name="Toyoda A."/>
            <person name="Oliveira C."/>
            <person name="Osipova E."/>
            <person name="Leigh N.D."/>
            <person name="Simon A."/>
            <person name="Yun M.H."/>
        </authorList>
    </citation>
    <scope>NUCLEOTIDE SEQUENCE</scope>
    <source>
        <strain evidence="1">20211129_DDA</strain>
        <tissue evidence="1">Liver</tissue>
    </source>
</reference>
<gene>
    <name evidence="1" type="ORF">NDU88_000807</name>
    <name evidence="2" type="ORF">NDU88_000808</name>
</gene>
<sequence>MQHCLCAHAAPTESPLQRETLRCMPERGVCASEKIRAARSLCTEITRTDTPGEGDTALHAGAQAEGGACAIEGRHAAPTESPLQRETLRCMPERGVCASEKIRPARSLCTEITRTDTPGEGDTALHAGAQAEGGACAIEGRHAALPLCTCSTHREPAAEGDPALHAGERGLCIREDTCSTVFVHRNYPHRHSWRGRHSTARRSTG</sequence>
<dbReference type="EMBL" id="JANPWB010000013">
    <property type="protein sequence ID" value="KAJ1103384.1"/>
    <property type="molecule type" value="Genomic_DNA"/>
</dbReference>
<evidence type="ECO:0000313" key="1">
    <source>
        <dbReference type="EMBL" id="KAJ1103383.1"/>
    </source>
</evidence>
<comment type="caution">
    <text evidence="1">The sequence shown here is derived from an EMBL/GenBank/DDBJ whole genome shotgun (WGS) entry which is preliminary data.</text>
</comment>
<keyword evidence="3" id="KW-1185">Reference proteome</keyword>